<comment type="function">
    <text evidence="1">Catalyzes oxygen-dependent 5-hydroxyuridine (ho5U) modification at position 34 in tRNAs.</text>
</comment>
<keyword evidence="1" id="KW-0560">Oxidoreductase</keyword>
<dbReference type="InterPro" id="IPR001763">
    <property type="entry name" value="Rhodanese-like_dom"/>
</dbReference>
<dbReference type="Pfam" id="PF17773">
    <property type="entry name" value="UPF0176_N"/>
    <property type="match status" value="1"/>
</dbReference>
<dbReference type="PANTHER" id="PTHR43268">
    <property type="entry name" value="THIOSULFATE SULFURTRANSFERASE/RHODANESE-LIKE DOMAIN-CONTAINING PROTEIN 2"/>
    <property type="match status" value="1"/>
</dbReference>
<evidence type="ECO:0000259" key="2">
    <source>
        <dbReference type="PROSITE" id="PS50206"/>
    </source>
</evidence>
<dbReference type="EMBL" id="BSOS01000090">
    <property type="protein sequence ID" value="GLR68434.1"/>
    <property type="molecule type" value="Genomic_DNA"/>
</dbReference>
<dbReference type="Gene3D" id="3.30.70.100">
    <property type="match status" value="1"/>
</dbReference>
<feature type="domain" description="Rhodanese" evidence="2">
    <location>
        <begin position="125"/>
        <end position="219"/>
    </location>
</feature>
<name>A0ABQ6A889_9PROT</name>
<dbReference type="RefSeq" id="WP_284259282.1">
    <property type="nucleotide sequence ID" value="NZ_BSOS01000090.1"/>
</dbReference>
<dbReference type="Proteomes" id="UP001156641">
    <property type="component" value="Unassembled WGS sequence"/>
</dbReference>
<sequence>MMNKVAALYQFLRLEQPGAVREEFQAACAELGIFGTILVSPEGINGTIAGAPAAIDAFVERLRAPTAARPAFERLEVKFSHAGAAHFDRLKIKLKREIITFGQSVDEATRLGQYVAPLAWNALLEDPDVVLVDTRNGFEVEFGTFEGAIDPGLTSFTGFKDFVNERLADAKHKKIAMFCTGGIRCEKASAFMLEAGFEQVFQLQGGILRYLEEMPQAQSKWRGACFVFDQRVALGHGLEIKSRDNHLNFLDTAP</sequence>
<protein>
    <recommendedName>
        <fullName evidence="1">tRNA uridine(34) hydroxylase</fullName>
        <ecNumber evidence="1">1.14.-.-</ecNumber>
    </recommendedName>
    <alternativeName>
        <fullName evidence="1">tRNA hydroxylation protein O</fullName>
    </alternativeName>
</protein>
<accession>A0ABQ6A889</accession>
<dbReference type="PROSITE" id="PS50206">
    <property type="entry name" value="RHODANESE_3"/>
    <property type="match status" value="1"/>
</dbReference>
<keyword evidence="4" id="KW-1185">Reference proteome</keyword>
<dbReference type="EC" id="1.14.-.-" evidence="1"/>
<evidence type="ECO:0000313" key="4">
    <source>
        <dbReference type="Proteomes" id="UP001156641"/>
    </source>
</evidence>
<organism evidence="3 4">
    <name type="scientific">Acidocella aquatica</name>
    <dbReference type="NCBI Taxonomy" id="1922313"/>
    <lineage>
        <taxon>Bacteria</taxon>
        <taxon>Pseudomonadati</taxon>
        <taxon>Pseudomonadota</taxon>
        <taxon>Alphaproteobacteria</taxon>
        <taxon>Acetobacterales</taxon>
        <taxon>Acidocellaceae</taxon>
        <taxon>Acidocella</taxon>
    </lineage>
</organism>
<evidence type="ECO:0000256" key="1">
    <source>
        <dbReference type="HAMAP-Rule" id="MF_00469"/>
    </source>
</evidence>
<dbReference type="PANTHER" id="PTHR43268:SF3">
    <property type="entry name" value="RHODANESE-LIKE DOMAIN-CONTAINING PROTEIN 7-RELATED"/>
    <property type="match status" value="1"/>
</dbReference>
<comment type="similarity">
    <text evidence="1">Belongs to the TrhO family.</text>
</comment>
<dbReference type="Pfam" id="PF00581">
    <property type="entry name" value="Rhodanese"/>
    <property type="match status" value="1"/>
</dbReference>
<dbReference type="InterPro" id="IPR020936">
    <property type="entry name" value="TrhO"/>
</dbReference>
<evidence type="ECO:0000313" key="3">
    <source>
        <dbReference type="EMBL" id="GLR68434.1"/>
    </source>
</evidence>
<comment type="caution">
    <text evidence="3">The sequence shown here is derived from an EMBL/GenBank/DDBJ whole genome shotgun (WGS) entry which is preliminary data.</text>
</comment>
<proteinExistence type="inferred from homology"/>
<dbReference type="HAMAP" id="MF_00469">
    <property type="entry name" value="TrhO"/>
    <property type="match status" value="1"/>
</dbReference>
<dbReference type="CDD" id="cd01518">
    <property type="entry name" value="RHOD_YceA"/>
    <property type="match status" value="1"/>
</dbReference>
<gene>
    <name evidence="1" type="primary">trhO</name>
    <name evidence="3" type="ORF">GCM10010909_31150</name>
</gene>
<reference evidence="4" key="1">
    <citation type="journal article" date="2019" name="Int. J. Syst. Evol. Microbiol.">
        <title>The Global Catalogue of Microorganisms (GCM) 10K type strain sequencing project: providing services to taxonomists for standard genome sequencing and annotation.</title>
        <authorList>
            <consortium name="The Broad Institute Genomics Platform"/>
            <consortium name="The Broad Institute Genome Sequencing Center for Infectious Disease"/>
            <person name="Wu L."/>
            <person name="Ma J."/>
        </authorList>
    </citation>
    <scope>NUCLEOTIDE SEQUENCE [LARGE SCALE GENOMIC DNA]</scope>
    <source>
        <strain evidence="4">NBRC 112502</strain>
    </source>
</reference>
<dbReference type="SUPFAM" id="SSF52821">
    <property type="entry name" value="Rhodanese/Cell cycle control phosphatase"/>
    <property type="match status" value="1"/>
</dbReference>
<dbReference type="Gene3D" id="3.40.250.10">
    <property type="entry name" value="Rhodanese-like domain"/>
    <property type="match status" value="1"/>
</dbReference>
<keyword evidence="1" id="KW-0819">tRNA processing</keyword>
<dbReference type="InterPro" id="IPR036873">
    <property type="entry name" value="Rhodanese-like_dom_sf"/>
</dbReference>
<comment type="catalytic activity">
    <reaction evidence="1">
        <text>uridine(34) in tRNA + AH2 + O2 = 5-hydroxyuridine(34) in tRNA + A + H2O</text>
        <dbReference type="Rhea" id="RHEA:64224"/>
        <dbReference type="Rhea" id="RHEA-COMP:11727"/>
        <dbReference type="Rhea" id="RHEA-COMP:13381"/>
        <dbReference type="ChEBI" id="CHEBI:13193"/>
        <dbReference type="ChEBI" id="CHEBI:15377"/>
        <dbReference type="ChEBI" id="CHEBI:15379"/>
        <dbReference type="ChEBI" id="CHEBI:17499"/>
        <dbReference type="ChEBI" id="CHEBI:65315"/>
        <dbReference type="ChEBI" id="CHEBI:136877"/>
    </reaction>
</comment>
<dbReference type="InterPro" id="IPR040503">
    <property type="entry name" value="TRHO_N"/>
</dbReference>
<dbReference type="SMART" id="SM00450">
    <property type="entry name" value="RHOD"/>
    <property type="match status" value="1"/>
</dbReference>